<dbReference type="AlphaFoldDB" id="X0W3B0"/>
<evidence type="ECO:0000313" key="1">
    <source>
        <dbReference type="EMBL" id="GAG17827.1"/>
    </source>
</evidence>
<dbReference type="EMBL" id="BARS01039342">
    <property type="protein sequence ID" value="GAG17827.1"/>
    <property type="molecule type" value="Genomic_DNA"/>
</dbReference>
<organism evidence="1">
    <name type="scientific">marine sediment metagenome</name>
    <dbReference type="NCBI Taxonomy" id="412755"/>
    <lineage>
        <taxon>unclassified sequences</taxon>
        <taxon>metagenomes</taxon>
        <taxon>ecological metagenomes</taxon>
    </lineage>
</organism>
<proteinExistence type="predicted"/>
<comment type="caution">
    <text evidence="1">The sequence shown here is derived from an EMBL/GenBank/DDBJ whole genome shotgun (WGS) entry which is preliminary data.</text>
</comment>
<feature type="non-terminal residue" evidence="1">
    <location>
        <position position="108"/>
    </location>
</feature>
<name>X0W3B0_9ZZZZ</name>
<sequence>MSGENEKIKSALEIALEKAQKLGALSEEERRRLRDEELVAAGEALAKRYLNGLPLRDIEIELGRRGGDDRRIISRNLLSRLVDKIDMEHIAGGERILAAIQHLSGDSG</sequence>
<accession>X0W3B0</accession>
<protein>
    <submittedName>
        <fullName evidence="1">Uncharacterized protein</fullName>
    </submittedName>
</protein>
<gene>
    <name evidence="1" type="ORF">S01H1_60086</name>
</gene>
<reference evidence="1" key="1">
    <citation type="journal article" date="2014" name="Front. Microbiol.">
        <title>High frequency of phylogenetically diverse reductive dehalogenase-homologous genes in deep subseafloor sedimentary metagenomes.</title>
        <authorList>
            <person name="Kawai M."/>
            <person name="Futagami T."/>
            <person name="Toyoda A."/>
            <person name="Takaki Y."/>
            <person name="Nishi S."/>
            <person name="Hori S."/>
            <person name="Arai W."/>
            <person name="Tsubouchi T."/>
            <person name="Morono Y."/>
            <person name="Uchiyama I."/>
            <person name="Ito T."/>
            <person name="Fujiyama A."/>
            <person name="Inagaki F."/>
            <person name="Takami H."/>
        </authorList>
    </citation>
    <scope>NUCLEOTIDE SEQUENCE</scope>
    <source>
        <strain evidence="1">Expedition CK06-06</strain>
    </source>
</reference>